<proteinExistence type="predicted"/>
<reference evidence="2" key="1">
    <citation type="submission" date="2020-11" db="EMBL/GenBank/DDBJ databases">
        <title>Nocardioides cynanchi sp. nov., isolated from soil of rhizosphere of Cynanchum wilfordii.</title>
        <authorList>
            <person name="Lee J.-S."/>
            <person name="Suh M.K."/>
            <person name="Kim J.-S."/>
        </authorList>
    </citation>
    <scope>NUCLEOTIDE SEQUENCE</scope>
    <source>
        <strain evidence="2">KCTC 19276</strain>
    </source>
</reference>
<dbReference type="EMBL" id="JADKPO010000026">
    <property type="protein sequence ID" value="MBF4769500.1"/>
    <property type="molecule type" value="Genomic_DNA"/>
</dbReference>
<protein>
    <submittedName>
        <fullName evidence="2">Uncharacterized protein</fullName>
    </submittedName>
</protein>
<organism evidence="2 3">
    <name type="scientific">Nocardioides agariphilus</name>
    <dbReference type="NCBI Taxonomy" id="433664"/>
    <lineage>
        <taxon>Bacteria</taxon>
        <taxon>Bacillati</taxon>
        <taxon>Actinomycetota</taxon>
        <taxon>Actinomycetes</taxon>
        <taxon>Propionibacteriales</taxon>
        <taxon>Nocardioidaceae</taxon>
        <taxon>Nocardioides</taxon>
    </lineage>
</organism>
<keyword evidence="3" id="KW-1185">Reference proteome</keyword>
<evidence type="ECO:0000256" key="1">
    <source>
        <dbReference type="SAM" id="MobiDB-lite"/>
    </source>
</evidence>
<accession>A0A930YR01</accession>
<evidence type="ECO:0000313" key="2">
    <source>
        <dbReference type="EMBL" id="MBF4769500.1"/>
    </source>
</evidence>
<dbReference type="PROSITE" id="PS51318">
    <property type="entry name" value="TAT"/>
    <property type="match status" value="1"/>
</dbReference>
<comment type="caution">
    <text evidence="2">The sequence shown here is derived from an EMBL/GenBank/DDBJ whole genome shotgun (WGS) entry which is preliminary data.</text>
</comment>
<dbReference type="InterPro" id="IPR006311">
    <property type="entry name" value="TAT_signal"/>
</dbReference>
<sequence>MSTSLRSTKSTSSAPRRRLLTAVVAVAAVVTGPLVVAGTPAQAVPIDSGWSVTASPGAATVTAQNDGSTSAASFSYNMNPAGQNTTRSWDFTATASQTATTGSPIKVPWSWQGLHAWFNVRASLDMIVDGVVVKNLVAAGPNNCCATPSNGFFYGNVAVFDNVPAGHTYGFRLSGSNGDSNNFLRGTFTLSNKPFIDATLGRDNRQWLGAQTITPGGTDGTLDESNEARWYRFLVFPGQKVTVTMPDPPKDYDLALYGDIDSFFERLNSGEDIAQLAAATAGAPSAETEVPDYPNAVSQVPTTAAEAAGPQFAPRVYAPRVYAPRVYAPRVYAPRVYAPRVYAPRVYAPDSYAPDLTSNEGFRNAFSSAQTLALRTVSVNTGTQTEIVSAATGGTNGKYFYVRVQGHDDKAFDKSSPFHLDLAITGGANCANLPVIDDPTPSLPPTDATPTTLILTDTNKLGVVDDPDPAVVDDPYDVYMKSLDDLAAATNGLVIDVSKDAQVGALQLMAAANPECPYAVNLVGDMINALVDPYRDTLQNIVIAGGDEVIPFFRYPDTAGIGAESQFASTMISDTQAGASLAQDQFLSQDAYGASKEVTISGITLPVPELAVGRLVKTYDEIESTIAHYLDLTPEADGSRNLPIQGDGASLVTGYDFLADAATAVKKEFQTALPNGNNDELISPLGTAPADSWTAERLRRKLFDSHHDLVYLAGHFSANDTLAADFDQVNTFKASELGEDGNTTKLTDTLVLSAGCHSAYSIIDGQQSANIDPADWTQQMARQHAVLIGGTGYQYGDSDLLQYSERLYLGIAQRLREGPETGGAPAVEIGKALALAKQDYLASVTTLEGIDQKAVLQATLYGLPMTGFAAKGHQPIDGATSVADPDPVTTPVTDPPTPPSPGAILGLYTDDLEVDDIPTVRETKVVDEAKPINGTGELTWLTGAEGEVVTQPGAPTLPKHVVDVTVDDNPDLVLRGVGFRSGKYTEQGGVIPLTGSPAVEGSTPNSTFFSPAFWPQKLATPNYFGALGDSGRTSLILTPAQYRNDPGVTDPDSLNVTNTERAYEDLGFRLYYSGVQPVEAGQNQPSVATAPSITDVVGGMGTDGQVHFSVRATGDPSAGVQEVWVTWTSGPGGDHVGYWASVNLAQDDLDSTHWTGAMPMPAGVDRQDIRFLVQAANGVGAVGLDTAEGDGYSVGGVGTIDTSVVKLAQVTPDSDAPLGVTALVTDNAGQPIADRRVVFTVRQGTTDLFGFEGSTDENGLLALGRPDGQALPIGAFTVVAYIFDAQSNISDTDSLDVDPARLSLSAVGTASPFGAVAEVVDLGDQPMVGRTIKWTVLRHGVALYDSQETATGPDGTTAAPAPTDGKVPAGPLTVRAQLLDAAGEVMQTEDLDVVIDGLVIEPNPAYLETQPDTAFPSLSIHVSDPRGAVAGAAVEVTLPEVVIGQPGATSAGFAGSPPTVTLTTDESGNADVPTMTAGPTQGSFLLTMTSPGSVGASVPMAVQYGIGTFVSPVSSTTTTNSSGTTPVKVAVLDASGQPLSDTDAAALLSAGQIQIRWMKTTAPASAWSEVPSSLISYVASRDFYQADLKASRLGWTKPNSYVVEFRVLASGSTPTPDVQSDFDLGSRYFTITVTK</sequence>
<feature type="compositionally biased region" description="Low complexity" evidence="1">
    <location>
        <begin position="1349"/>
        <end position="1365"/>
    </location>
</feature>
<dbReference type="RefSeq" id="WP_194697647.1">
    <property type="nucleotide sequence ID" value="NZ_JADKPO010000026.1"/>
</dbReference>
<name>A0A930YR01_9ACTN</name>
<evidence type="ECO:0000313" key="3">
    <source>
        <dbReference type="Proteomes" id="UP000660668"/>
    </source>
</evidence>
<dbReference type="Proteomes" id="UP000660668">
    <property type="component" value="Unassembled WGS sequence"/>
</dbReference>
<gene>
    <name evidence="2" type="ORF">ISU10_17160</name>
</gene>
<feature type="region of interest" description="Disordered" evidence="1">
    <location>
        <begin position="1347"/>
        <end position="1367"/>
    </location>
</feature>